<dbReference type="Pfam" id="PF14322">
    <property type="entry name" value="SusD-like_3"/>
    <property type="match status" value="1"/>
</dbReference>
<comment type="subcellular location">
    <subcellularLocation>
        <location evidence="1">Cell outer membrane</location>
    </subcellularLocation>
</comment>
<evidence type="ECO:0000259" key="7">
    <source>
        <dbReference type="Pfam" id="PF14322"/>
    </source>
</evidence>
<evidence type="ECO:0000256" key="5">
    <source>
        <dbReference type="ARBA" id="ARBA00023237"/>
    </source>
</evidence>
<dbReference type="GO" id="GO:0009279">
    <property type="term" value="C:cell outer membrane"/>
    <property type="evidence" value="ECO:0007669"/>
    <property type="project" value="UniProtKB-SubCell"/>
</dbReference>
<evidence type="ECO:0000259" key="6">
    <source>
        <dbReference type="Pfam" id="PF07980"/>
    </source>
</evidence>
<evidence type="ECO:0000256" key="1">
    <source>
        <dbReference type="ARBA" id="ARBA00004442"/>
    </source>
</evidence>
<keyword evidence="4" id="KW-0472">Membrane</keyword>
<gene>
    <name evidence="8" type="ORF">SAMN05660293_01498</name>
</gene>
<dbReference type="Pfam" id="PF07980">
    <property type="entry name" value="SusD_RagB"/>
    <property type="match status" value="1"/>
</dbReference>
<evidence type="ECO:0000313" key="9">
    <source>
        <dbReference type="Proteomes" id="UP000190897"/>
    </source>
</evidence>
<dbReference type="SUPFAM" id="SSF48452">
    <property type="entry name" value="TPR-like"/>
    <property type="match status" value="1"/>
</dbReference>
<accession>A0A1T5DBJ8</accession>
<dbReference type="EMBL" id="FUZA01000002">
    <property type="protein sequence ID" value="SKB68986.1"/>
    <property type="molecule type" value="Genomic_DNA"/>
</dbReference>
<feature type="domain" description="RagB/SusD" evidence="6">
    <location>
        <begin position="266"/>
        <end position="525"/>
    </location>
</feature>
<reference evidence="9" key="1">
    <citation type="submission" date="2017-02" db="EMBL/GenBank/DDBJ databases">
        <authorList>
            <person name="Varghese N."/>
            <person name="Submissions S."/>
        </authorList>
    </citation>
    <scope>NUCLEOTIDE SEQUENCE [LARGE SCALE GENOMIC DNA]</scope>
    <source>
        <strain evidence="9">DSM 22270</strain>
    </source>
</reference>
<evidence type="ECO:0000256" key="3">
    <source>
        <dbReference type="ARBA" id="ARBA00022729"/>
    </source>
</evidence>
<dbReference type="InterPro" id="IPR011990">
    <property type="entry name" value="TPR-like_helical_dom_sf"/>
</dbReference>
<evidence type="ECO:0000256" key="2">
    <source>
        <dbReference type="ARBA" id="ARBA00006275"/>
    </source>
</evidence>
<keyword evidence="9" id="KW-1185">Reference proteome</keyword>
<evidence type="ECO:0000256" key="4">
    <source>
        <dbReference type="ARBA" id="ARBA00023136"/>
    </source>
</evidence>
<protein>
    <submittedName>
        <fullName evidence="8">Starch-binding associating with outer membrane</fullName>
    </submittedName>
</protein>
<proteinExistence type="inferred from homology"/>
<evidence type="ECO:0000313" key="8">
    <source>
        <dbReference type="EMBL" id="SKB68986.1"/>
    </source>
</evidence>
<dbReference type="STRING" id="651661.SAMN05660293_01498"/>
<dbReference type="Proteomes" id="UP000190897">
    <property type="component" value="Unassembled WGS sequence"/>
</dbReference>
<feature type="domain" description="SusD-like N-terminal" evidence="7">
    <location>
        <begin position="96"/>
        <end position="223"/>
    </location>
</feature>
<dbReference type="PROSITE" id="PS51257">
    <property type="entry name" value="PROKAR_LIPOPROTEIN"/>
    <property type="match status" value="1"/>
</dbReference>
<dbReference type="Gene3D" id="1.25.40.390">
    <property type="match status" value="1"/>
</dbReference>
<keyword evidence="5" id="KW-0998">Cell outer membrane</keyword>
<dbReference type="AlphaFoldDB" id="A0A1T5DBJ8"/>
<sequence>MIDMKNIQLHYTRLIALVMLMLSGVGCSDLKEKPDFINPETFYKTANELKLGVNAVYDDLNSGGFGFFYDRYVFECLIGGYQVGWEKGPLQFNLGNVNPADEYIEAYWGICYRSINRANAIIETAEAMKDPNNQALIDRLKGETLFLRAFYYYGLLSYFDDAPLSVKSTQNITELPTNSGGNRAIIDQIYADTKAAAELLPASYTGADLGRATKWAAKSVLMKAQLWDEKWADAKATAEDIINNSGLTLYADFAFNFDLVHENQGERIFEAQVSATASPNEYSQHSAHFNPEDFPSELGGSGWSWISTTQEFRSAYDPKDKRIAGTFIESYPTGRFGKINGTYPIVTWSPKADYNLSRFGGVVKSDANPKDPAQMIFGKAWSNKIAELDRRNSATEKNTIYIRLSDILLGHSEACNESGQGNPLISINKVRERAGIPALKALSQAALRDAIIQERMQEFVFEQVMYPELRRKSKFGGPIDYLSKEIKHFAQKYNVDRVPKARDYVLPLPVKELLGNPNVKQNAIWQ</sequence>
<keyword evidence="3" id="KW-0732">Signal</keyword>
<dbReference type="InterPro" id="IPR033985">
    <property type="entry name" value="SusD-like_N"/>
</dbReference>
<comment type="similarity">
    <text evidence="2">Belongs to the SusD family.</text>
</comment>
<name>A0A1T5DBJ8_9BACT</name>
<dbReference type="InterPro" id="IPR012944">
    <property type="entry name" value="SusD_RagB_dom"/>
</dbReference>
<organism evidence="8 9">
    <name type="scientific">Dyadobacter psychrophilus</name>
    <dbReference type="NCBI Taxonomy" id="651661"/>
    <lineage>
        <taxon>Bacteria</taxon>
        <taxon>Pseudomonadati</taxon>
        <taxon>Bacteroidota</taxon>
        <taxon>Cytophagia</taxon>
        <taxon>Cytophagales</taxon>
        <taxon>Spirosomataceae</taxon>
        <taxon>Dyadobacter</taxon>
    </lineage>
</organism>